<dbReference type="PANTHER" id="PTHR46558">
    <property type="entry name" value="TRACRIPTIONAL REGULATORY PROTEIN-RELATED-RELATED"/>
    <property type="match status" value="1"/>
</dbReference>
<proteinExistence type="predicted"/>
<dbReference type="Gene3D" id="1.10.260.40">
    <property type="entry name" value="lambda repressor-like DNA-binding domains"/>
    <property type="match status" value="1"/>
</dbReference>
<dbReference type="Proteomes" id="UP000184241">
    <property type="component" value="Unassembled WGS sequence"/>
</dbReference>
<gene>
    <name evidence="3" type="ORF">SAMN02745941_03698</name>
</gene>
<dbReference type="EMBL" id="FQXU01000013">
    <property type="protein sequence ID" value="SHI37371.1"/>
    <property type="molecule type" value="Genomic_DNA"/>
</dbReference>
<dbReference type="SMART" id="SM00530">
    <property type="entry name" value="HTH_XRE"/>
    <property type="match status" value="1"/>
</dbReference>
<dbReference type="CDD" id="cd00093">
    <property type="entry name" value="HTH_XRE"/>
    <property type="match status" value="1"/>
</dbReference>
<name>A0A1M6ALR5_9CLOT</name>
<dbReference type="InterPro" id="IPR010982">
    <property type="entry name" value="Lambda_DNA-bd_dom_sf"/>
</dbReference>
<evidence type="ECO:0000313" key="4">
    <source>
        <dbReference type="Proteomes" id="UP000184241"/>
    </source>
</evidence>
<dbReference type="SUPFAM" id="SSF47413">
    <property type="entry name" value="lambda repressor-like DNA-binding domains"/>
    <property type="match status" value="1"/>
</dbReference>
<dbReference type="GO" id="GO:0003677">
    <property type="term" value="F:DNA binding"/>
    <property type="evidence" value="ECO:0007669"/>
    <property type="project" value="UniProtKB-KW"/>
</dbReference>
<protein>
    <submittedName>
        <fullName evidence="3">Helix-turn-helix</fullName>
    </submittedName>
</protein>
<accession>A0A1M6ALR5</accession>
<organism evidence="3 4">
    <name type="scientific">Clostridium intestinale DSM 6191</name>
    <dbReference type="NCBI Taxonomy" id="1121320"/>
    <lineage>
        <taxon>Bacteria</taxon>
        <taxon>Bacillati</taxon>
        <taxon>Bacillota</taxon>
        <taxon>Clostridia</taxon>
        <taxon>Eubacteriales</taxon>
        <taxon>Clostridiaceae</taxon>
        <taxon>Clostridium</taxon>
    </lineage>
</organism>
<feature type="domain" description="HTH cro/C1-type" evidence="2">
    <location>
        <begin position="7"/>
        <end position="61"/>
    </location>
</feature>
<sequence length="120" mass="13869">MSFSDRLKDLRNSKGLTQQDLADILKVERPTIAGYETKGKQPDYEKLLILSKYFNVSIDWLLGNSDIKVQAEKILDKNNDNEYTIALHNSDGYDADLPPEAREELKEYIEFLKHKYGKSN</sequence>
<evidence type="ECO:0000256" key="1">
    <source>
        <dbReference type="ARBA" id="ARBA00023125"/>
    </source>
</evidence>
<evidence type="ECO:0000259" key="2">
    <source>
        <dbReference type="PROSITE" id="PS50943"/>
    </source>
</evidence>
<dbReference type="AlphaFoldDB" id="A0A1M6ALR5"/>
<dbReference type="PANTHER" id="PTHR46558:SF11">
    <property type="entry name" value="HTH-TYPE TRANSCRIPTIONAL REGULATOR XRE"/>
    <property type="match status" value="1"/>
</dbReference>
<dbReference type="PROSITE" id="PS50943">
    <property type="entry name" value="HTH_CROC1"/>
    <property type="match status" value="1"/>
</dbReference>
<dbReference type="Pfam" id="PF01381">
    <property type="entry name" value="HTH_3"/>
    <property type="match status" value="1"/>
</dbReference>
<evidence type="ECO:0000313" key="3">
    <source>
        <dbReference type="EMBL" id="SHI37371.1"/>
    </source>
</evidence>
<dbReference type="RefSeq" id="WP_073021932.1">
    <property type="nucleotide sequence ID" value="NZ_FQXU01000013.1"/>
</dbReference>
<reference evidence="3 4" key="1">
    <citation type="submission" date="2016-11" db="EMBL/GenBank/DDBJ databases">
        <authorList>
            <person name="Jaros S."/>
            <person name="Januszkiewicz K."/>
            <person name="Wedrychowicz H."/>
        </authorList>
    </citation>
    <scope>NUCLEOTIDE SEQUENCE [LARGE SCALE GENOMIC DNA]</scope>
    <source>
        <strain evidence="3 4">DSM 6191</strain>
    </source>
</reference>
<keyword evidence="1" id="KW-0238">DNA-binding</keyword>
<dbReference type="InterPro" id="IPR001387">
    <property type="entry name" value="Cro/C1-type_HTH"/>
</dbReference>